<dbReference type="Gene3D" id="3.10.570.10">
    <property type="entry name" value="sex pheromone staph- cam373 precursor domain"/>
    <property type="match status" value="1"/>
</dbReference>
<organism evidence="1 2">
    <name type="scientific">Lederbergia lenta</name>
    <name type="common">Bacillus lentus</name>
    <dbReference type="NCBI Taxonomy" id="1467"/>
    <lineage>
        <taxon>Bacteria</taxon>
        <taxon>Bacillati</taxon>
        <taxon>Bacillota</taxon>
        <taxon>Bacilli</taxon>
        <taxon>Bacillales</taxon>
        <taxon>Bacillaceae</taxon>
        <taxon>Lederbergia</taxon>
    </lineage>
</organism>
<accession>A0A2X4W3H4</accession>
<evidence type="ECO:0000313" key="2">
    <source>
        <dbReference type="Proteomes" id="UP000249134"/>
    </source>
</evidence>
<sequence length="386" mass="44097">MKKWFPLFLAAILIAGCVPNFEKNTEVVQEKEELKETAIIPNYQISKSYYRSIIPFEPSKTRGMVVSNLYSKYDMNEFETGLMRVAKEQFSTDNYVFQEGQYLDKKTVNSLLNRKYTKAQLKELNIKEEDNIGLNPLNDGKGSVEEQNEKNPIYLAHILEHNYLVKNDKNVSLGGVVIGLALNSVHYYQKEKYGATFQQDIPHDKLAAEGKKMAEEVLKRLRGMKEIGDVPITIALFEQKSKSTVIPGNFFAYAHANKGSSSLGDWKNVDEKYLLFPSSEAEKDHREDMAVFLRFKDDIEEYFPNYNGVIGRGFYKDDQLMDLSIEIPIQLYGEAEIIGFTQWATSLVVDHFPEYVEVEVDITSVNGAEALIVKEAGETEPFVHIY</sequence>
<protein>
    <submittedName>
        <fullName evidence="1">CamS sex pheromone cAM373 family protein</fullName>
    </submittedName>
</protein>
<dbReference type="CDD" id="cd13440">
    <property type="entry name" value="CamS_repeat_2"/>
    <property type="match status" value="1"/>
</dbReference>
<dbReference type="STRING" id="1348624.GCA_001591545_00019"/>
<dbReference type="PIRSF" id="PIRSF012509">
    <property type="entry name" value="CamS"/>
    <property type="match status" value="1"/>
</dbReference>
<keyword evidence="2" id="KW-1185">Reference proteome</keyword>
<dbReference type="RefSeq" id="WP_066135674.1">
    <property type="nucleotide sequence ID" value="NZ_CBCSGM010000001.1"/>
</dbReference>
<dbReference type="CDD" id="cd13441">
    <property type="entry name" value="CamS_repeat_1"/>
    <property type="match status" value="1"/>
</dbReference>
<proteinExistence type="predicted"/>
<dbReference type="Proteomes" id="UP000249134">
    <property type="component" value="Chromosome 1"/>
</dbReference>
<name>A0A2X4W3H4_LEDLE</name>
<dbReference type="AlphaFoldDB" id="A0A2X4W3H4"/>
<gene>
    <name evidence="1" type="ORF">NCTC4824_00919</name>
</gene>
<dbReference type="PROSITE" id="PS51257">
    <property type="entry name" value="PROKAR_LIPOPROTEIN"/>
    <property type="match status" value="1"/>
</dbReference>
<evidence type="ECO:0000313" key="1">
    <source>
        <dbReference type="EMBL" id="SQI53472.1"/>
    </source>
</evidence>
<dbReference type="EMBL" id="LS483476">
    <property type="protein sequence ID" value="SQI53472.1"/>
    <property type="molecule type" value="Genomic_DNA"/>
</dbReference>
<dbReference type="KEGG" id="blen:NCTC4824_00919"/>
<dbReference type="Pfam" id="PF07537">
    <property type="entry name" value="CamS"/>
    <property type="match status" value="1"/>
</dbReference>
<dbReference type="InterPro" id="IPR011426">
    <property type="entry name" value="CamS"/>
</dbReference>
<reference evidence="1 2" key="1">
    <citation type="submission" date="2018-06" db="EMBL/GenBank/DDBJ databases">
        <authorList>
            <consortium name="Pathogen Informatics"/>
            <person name="Doyle S."/>
        </authorList>
    </citation>
    <scope>NUCLEOTIDE SEQUENCE [LARGE SCALE GENOMIC DNA]</scope>
    <source>
        <strain evidence="1 2">NCTC4824</strain>
    </source>
</reference>